<dbReference type="OrthoDB" id="4363672at2759"/>
<protein>
    <submittedName>
        <fullName evidence="2">Uncharacterized protein</fullName>
    </submittedName>
</protein>
<sequence length="226" mass="24578">MASPGQTNEPADPFSCHPGSSPANGAGVATDSSSHSVNVSGPTTPTHENLPENMSGMSKIKALQPYAIEEPDDDPEPPVQRRLELPCLPDYFEVWQRELIDRIDDMDDADDKAVTKSSAKLSPIPKRGQKRKPLGAASAADYHTGSYRSKSRAKLDDPALPICGMSPKRRRRRSKVPEESPKSPHPISLHDFRDTRVNQSSSSDLLSSSSTDSVDDSALVDEMDID</sequence>
<feature type="region of interest" description="Disordered" evidence="1">
    <location>
        <begin position="1"/>
        <end position="81"/>
    </location>
</feature>
<name>A0A9W9SH79_9EURO</name>
<dbReference type="Proteomes" id="UP001147782">
    <property type="component" value="Unassembled WGS sequence"/>
</dbReference>
<organism evidence="2 3">
    <name type="scientific">Penicillium cataractarum</name>
    <dbReference type="NCBI Taxonomy" id="2100454"/>
    <lineage>
        <taxon>Eukaryota</taxon>
        <taxon>Fungi</taxon>
        <taxon>Dikarya</taxon>
        <taxon>Ascomycota</taxon>
        <taxon>Pezizomycotina</taxon>
        <taxon>Eurotiomycetes</taxon>
        <taxon>Eurotiomycetidae</taxon>
        <taxon>Eurotiales</taxon>
        <taxon>Aspergillaceae</taxon>
        <taxon>Penicillium</taxon>
    </lineage>
</organism>
<feature type="compositionally biased region" description="Basic and acidic residues" evidence="1">
    <location>
        <begin position="175"/>
        <end position="196"/>
    </location>
</feature>
<dbReference type="GeneID" id="81437126"/>
<evidence type="ECO:0000256" key="1">
    <source>
        <dbReference type="SAM" id="MobiDB-lite"/>
    </source>
</evidence>
<dbReference type="EMBL" id="JAPZBS010000004">
    <property type="protein sequence ID" value="KAJ5377609.1"/>
    <property type="molecule type" value="Genomic_DNA"/>
</dbReference>
<feature type="compositionally biased region" description="Low complexity" evidence="1">
    <location>
        <begin position="200"/>
        <end position="212"/>
    </location>
</feature>
<proteinExistence type="predicted"/>
<keyword evidence="3" id="KW-1185">Reference proteome</keyword>
<gene>
    <name evidence="2" type="ORF">N7496_005018</name>
</gene>
<dbReference type="AlphaFoldDB" id="A0A9W9SH79"/>
<reference evidence="2" key="2">
    <citation type="journal article" date="2023" name="IMA Fungus">
        <title>Comparative genomic study of the Penicillium genus elucidates a diverse pangenome and 15 lateral gene transfer events.</title>
        <authorList>
            <person name="Petersen C."/>
            <person name="Sorensen T."/>
            <person name="Nielsen M.R."/>
            <person name="Sondergaard T.E."/>
            <person name="Sorensen J.L."/>
            <person name="Fitzpatrick D.A."/>
            <person name="Frisvad J.C."/>
            <person name="Nielsen K.L."/>
        </authorList>
    </citation>
    <scope>NUCLEOTIDE SEQUENCE</scope>
    <source>
        <strain evidence="2">IBT 29864</strain>
    </source>
</reference>
<comment type="caution">
    <text evidence="2">The sequence shown here is derived from an EMBL/GenBank/DDBJ whole genome shotgun (WGS) entry which is preliminary data.</text>
</comment>
<reference evidence="2" key="1">
    <citation type="submission" date="2022-11" db="EMBL/GenBank/DDBJ databases">
        <authorList>
            <person name="Petersen C."/>
        </authorList>
    </citation>
    <scope>NUCLEOTIDE SEQUENCE</scope>
    <source>
        <strain evidence="2">IBT 29864</strain>
    </source>
</reference>
<feature type="region of interest" description="Disordered" evidence="1">
    <location>
        <begin position="107"/>
        <end position="226"/>
    </location>
</feature>
<dbReference type="RefSeq" id="XP_056556472.1">
    <property type="nucleotide sequence ID" value="XM_056697947.1"/>
</dbReference>
<evidence type="ECO:0000313" key="2">
    <source>
        <dbReference type="EMBL" id="KAJ5377609.1"/>
    </source>
</evidence>
<evidence type="ECO:0000313" key="3">
    <source>
        <dbReference type="Proteomes" id="UP001147782"/>
    </source>
</evidence>
<feature type="compositionally biased region" description="Polar residues" evidence="1">
    <location>
        <begin position="30"/>
        <end position="47"/>
    </location>
</feature>
<accession>A0A9W9SH79</accession>
<feature type="compositionally biased region" description="Acidic residues" evidence="1">
    <location>
        <begin position="213"/>
        <end position="226"/>
    </location>
</feature>